<name>A0A0M3QWI6_DROBS</name>
<dbReference type="GO" id="GO:0005686">
    <property type="term" value="C:U2 snRNP"/>
    <property type="evidence" value="ECO:0007669"/>
    <property type="project" value="TreeGrafter"/>
</dbReference>
<evidence type="ECO:0000256" key="2">
    <source>
        <dbReference type="ARBA" id="ARBA00022664"/>
    </source>
</evidence>
<accession>A0A0M3QWI6</accession>
<proteinExistence type="inferred from homology"/>
<feature type="domain" description="RRM" evidence="7">
    <location>
        <begin position="70"/>
        <end position="123"/>
    </location>
</feature>
<evidence type="ECO:0000256" key="6">
    <source>
        <dbReference type="SAM" id="MobiDB-lite"/>
    </source>
</evidence>
<keyword evidence="4" id="KW-0694">RNA-binding</keyword>
<reference evidence="8 9" key="1">
    <citation type="submission" date="2015-08" db="EMBL/GenBank/DDBJ databases">
        <title>Ancestral chromatin configuration constrains chromatin evolution on differentiating sex chromosomes in Drosophila.</title>
        <authorList>
            <person name="Zhou Q."/>
            <person name="Bachtrog D."/>
        </authorList>
    </citation>
    <scope>NUCLEOTIDE SEQUENCE [LARGE SCALE GENOMIC DNA]</scope>
    <source>
        <tissue evidence="8">Whole larvae</tissue>
    </source>
</reference>
<feature type="region of interest" description="Disordered" evidence="6">
    <location>
        <begin position="1"/>
        <end position="20"/>
    </location>
</feature>
<evidence type="ECO:0000256" key="1">
    <source>
        <dbReference type="ARBA" id="ARBA00007747"/>
    </source>
</evidence>
<dbReference type="CDD" id="cd12282">
    <property type="entry name" value="RRM2_TatSF1_like"/>
    <property type="match status" value="1"/>
</dbReference>
<feature type="region of interest" description="Disordered" evidence="6">
    <location>
        <begin position="154"/>
        <end position="178"/>
    </location>
</feature>
<evidence type="ECO:0000313" key="8">
    <source>
        <dbReference type="EMBL" id="ALC44213.1"/>
    </source>
</evidence>
<evidence type="ECO:0000256" key="4">
    <source>
        <dbReference type="ARBA" id="ARBA00022884"/>
    </source>
</evidence>
<organism evidence="8 9">
    <name type="scientific">Drosophila busckii</name>
    <name type="common">Fruit fly</name>
    <dbReference type="NCBI Taxonomy" id="30019"/>
    <lineage>
        <taxon>Eukaryota</taxon>
        <taxon>Metazoa</taxon>
        <taxon>Ecdysozoa</taxon>
        <taxon>Arthropoda</taxon>
        <taxon>Hexapoda</taxon>
        <taxon>Insecta</taxon>
        <taxon>Pterygota</taxon>
        <taxon>Neoptera</taxon>
        <taxon>Endopterygota</taxon>
        <taxon>Diptera</taxon>
        <taxon>Brachycera</taxon>
        <taxon>Muscomorpha</taxon>
        <taxon>Ephydroidea</taxon>
        <taxon>Drosophilidae</taxon>
        <taxon>Drosophila</taxon>
    </lineage>
</organism>
<dbReference type="PANTHER" id="PTHR15608:SF0">
    <property type="entry name" value="HIV TAT-SPECIFIC FACTOR 1"/>
    <property type="match status" value="1"/>
</dbReference>
<dbReference type="STRING" id="30019.A0A0M3QWI6"/>
<evidence type="ECO:0000256" key="5">
    <source>
        <dbReference type="ARBA" id="ARBA00023187"/>
    </source>
</evidence>
<comment type="similarity">
    <text evidence="1">Belongs to the HTATSF1 family.</text>
</comment>
<dbReference type="Pfam" id="PF00076">
    <property type="entry name" value="RRM_1"/>
    <property type="match status" value="1"/>
</dbReference>
<keyword evidence="2" id="KW-0507">mRNA processing</keyword>
<gene>
    <name evidence="8" type="ORF">Dbus_chr3Lg1379</name>
</gene>
<dbReference type="GO" id="GO:0003723">
    <property type="term" value="F:RNA binding"/>
    <property type="evidence" value="ECO:0007669"/>
    <property type="project" value="UniProtKB-KW"/>
</dbReference>
<keyword evidence="3" id="KW-0677">Repeat</keyword>
<dbReference type="OrthoDB" id="10258585at2759"/>
<dbReference type="FunFam" id="3.30.70.330:FF:000105">
    <property type="entry name" value="HIV Tat-specific factor 1 homolog"/>
    <property type="match status" value="1"/>
</dbReference>
<dbReference type="PANTHER" id="PTHR15608">
    <property type="entry name" value="SPLICING FACTOR U2AF-ASSOCIATED PROTEIN 2"/>
    <property type="match status" value="1"/>
</dbReference>
<keyword evidence="5" id="KW-0508">mRNA splicing</keyword>
<protein>
    <submittedName>
        <fullName evidence="8">Barc</fullName>
    </submittedName>
</protein>
<dbReference type="OMA" id="RTHCQIT"/>
<dbReference type="InterPro" id="IPR012677">
    <property type="entry name" value="Nucleotide-bd_a/b_plait_sf"/>
</dbReference>
<dbReference type="InterPro" id="IPR000504">
    <property type="entry name" value="RRM_dom"/>
</dbReference>
<feature type="compositionally biased region" description="Pro residues" evidence="6">
    <location>
        <begin position="164"/>
        <end position="178"/>
    </location>
</feature>
<dbReference type="SMR" id="A0A0M3QWI6"/>
<dbReference type="InterPro" id="IPR034393">
    <property type="entry name" value="TatSF1-like"/>
</dbReference>
<dbReference type="InterPro" id="IPR035979">
    <property type="entry name" value="RBD_domain_sf"/>
</dbReference>
<sequence length="178" mass="20767">MRGEYNPALKPKRKKKDKEKLQKIKEKLFDWRPDKMRGERSKNEKTVIIKNLFTPELFEREVELILEYQNNLREECGKCGMVRKVVIYDLHPEGIAQINMSTPEEADLVIQMMQGRYFGQRQLSAEHWDGKTKYKMEETVTEAQARLNKWDDYLTAEEAARGRPPSPPGPPPDTAESA</sequence>
<evidence type="ECO:0000256" key="3">
    <source>
        <dbReference type="ARBA" id="ARBA00022737"/>
    </source>
</evidence>
<dbReference type="SUPFAM" id="SSF54928">
    <property type="entry name" value="RNA-binding domain, RBD"/>
    <property type="match status" value="1"/>
</dbReference>
<dbReference type="GO" id="GO:0005684">
    <property type="term" value="C:U2-type spliceosomal complex"/>
    <property type="evidence" value="ECO:0007669"/>
    <property type="project" value="TreeGrafter"/>
</dbReference>
<dbReference type="GO" id="GO:0000398">
    <property type="term" value="P:mRNA splicing, via spliceosome"/>
    <property type="evidence" value="ECO:0007669"/>
    <property type="project" value="UniProtKB-ARBA"/>
</dbReference>
<keyword evidence="9" id="KW-1185">Reference proteome</keyword>
<dbReference type="Proteomes" id="UP000494163">
    <property type="component" value="Chromosome 3L"/>
</dbReference>
<evidence type="ECO:0000259" key="7">
    <source>
        <dbReference type="Pfam" id="PF00076"/>
    </source>
</evidence>
<evidence type="ECO:0000313" key="9">
    <source>
        <dbReference type="Proteomes" id="UP000494163"/>
    </source>
</evidence>
<dbReference type="Gene3D" id="3.30.70.330">
    <property type="match status" value="1"/>
</dbReference>
<dbReference type="EMBL" id="CP012525">
    <property type="protein sequence ID" value="ALC44213.1"/>
    <property type="molecule type" value="Genomic_DNA"/>
</dbReference>
<dbReference type="AlphaFoldDB" id="A0A0M3QWI6"/>